<protein>
    <submittedName>
        <fullName evidence="3">Uncharacterized protein</fullName>
    </submittedName>
</protein>
<keyword evidence="2" id="KW-0812">Transmembrane</keyword>
<keyword evidence="2" id="KW-1133">Transmembrane helix</keyword>
<keyword evidence="4" id="KW-1185">Reference proteome</keyword>
<dbReference type="AlphaFoldDB" id="A0A6A6UPS9"/>
<sequence>MYQLGWGRLNINGQFANGLRWNNLQSNVVGLLAILGEGAVTSTSQVATLSRMIYLPRLLPAPQALLLPSRQNNLSPIPGQVVGVSSGNFRPYVNFLGHILLTAESLPEYAVKCIRIQRVNSKREIKARTYGPTWWVAVLGCVLSLILLGIGVWQRDGMAILADISLSLLSTLVGVTNKWRLKLPKRAGERNHWTPPGDVVIRYPKGSFIIVRCTEDVARELYFAPEGIDYHMQQPYKHRITALISSIILMFSVLFLSNAGTNSQVAFAVSYLILNAAYWTIAALPQNFHWDTSAFQVSPEAFNEAPTPVAKNLLKDSGHSRTKRSARNRSKRPPEPGCREHYVSYNETFTEALWKVIIATREIDWVRRSKAAPMSEAWDQWLNIALQVARDAPQPTLKDVKLGDRVEVVQFYNIPDWNARSALQLAMLQSSRKE</sequence>
<feature type="transmembrane region" description="Helical" evidence="2">
    <location>
        <begin position="132"/>
        <end position="153"/>
    </location>
</feature>
<proteinExistence type="predicted"/>
<keyword evidence="2" id="KW-0472">Membrane</keyword>
<evidence type="ECO:0000256" key="2">
    <source>
        <dbReference type="SAM" id="Phobius"/>
    </source>
</evidence>
<feature type="transmembrane region" description="Helical" evidence="2">
    <location>
        <begin position="159"/>
        <end position="176"/>
    </location>
</feature>
<dbReference type="EMBL" id="MU004231">
    <property type="protein sequence ID" value="KAF2672914.1"/>
    <property type="molecule type" value="Genomic_DNA"/>
</dbReference>
<feature type="region of interest" description="Disordered" evidence="1">
    <location>
        <begin position="311"/>
        <end position="337"/>
    </location>
</feature>
<evidence type="ECO:0000256" key="1">
    <source>
        <dbReference type="SAM" id="MobiDB-lite"/>
    </source>
</evidence>
<dbReference type="Proteomes" id="UP000799302">
    <property type="component" value="Unassembled WGS sequence"/>
</dbReference>
<feature type="transmembrane region" description="Helical" evidence="2">
    <location>
        <begin position="265"/>
        <end position="284"/>
    </location>
</feature>
<organism evidence="3 4">
    <name type="scientific">Microthyrium microscopicum</name>
    <dbReference type="NCBI Taxonomy" id="703497"/>
    <lineage>
        <taxon>Eukaryota</taxon>
        <taxon>Fungi</taxon>
        <taxon>Dikarya</taxon>
        <taxon>Ascomycota</taxon>
        <taxon>Pezizomycotina</taxon>
        <taxon>Dothideomycetes</taxon>
        <taxon>Dothideomycetes incertae sedis</taxon>
        <taxon>Microthyriales</taxon>
        <taxon>Microthyriaceae</taxon>
        <taxon>Microthyrium</taxon>
    </lineage>
</organism>
<dbReference type="OrthoDB" id="5412502at2759"/>
<evidence type="ECO:0000313" key="3">
    <source>
        <dbReference type="EMBL" id="KAF2672914.1"/>
    </source>
</evidence>
<feature type="compositionally biased region" description="Basic residues" evidence="1">
    <location>
        <begin position="320"/>
        <end position="331"/>
    </location>
</feature>
<gene>
    <name evidence="3" type="ORF">BT63DRAFT_421110</name>
</gene>
<accession>A0A6A6UPS9</accession>
<feature type="transmembrane region" description="Helical" evidence="2">
    <location>
        <begin position="240"/>
        <end position="259"/>
    </location>
</feature>
<evidence type="ECO:0000313" key="4">
    <source>
        <dbReference type="Proteomes" id="UP000799302"/>
    </source>
</evidence>
<reference evidence="3" key="1">
    <citation type="journal article" date="2020" name="Stud. Mycol.">
        <title>101 Dothideomycetes genomes: a test case for predicting lifestyles and emergence of pathogens.</title>
        <authorList>
            <person name="Haridas S."/>
            <person name="Albert R."/>
            <person name="Binder M."/>
            <person name="Bloem J."/>
            <person name="Labutti K."/>
            <person name="Salamov A."/>
            <person name="Andreopoulos B."/>
            <person name="Baker S."/>
            <person name="Barry K."/>
            <person name="Bills G."/>
            <person name="Bluhm B."/>
            <person name="Cannon C."/>
            <person name="Castanera R."/>
            <person name="Culley D."/>
            <person name="Daum C."/>
            <person name="Ezra D."/>
            <person name="Gonzalez J."/>
            <person name="Henrissat B."/>
            <person name="Kuo A."/>
            <person name="Liang C."/>
            <person name="Lipzen A."/>
            <person name="Lutzoni F."/>
            <person name="Magnuson J."/>
            <person name="Mondo S."/>
            <person name="Nolan M."/>
            <person name="Ohm R."/>
            <person name="Pangilinan J."/>
            <person name="Park H.-J."/>
            <person name="Ramirez L."/>
            <person name="Alfaro M."/>
            <person name="Sun H."/>
            <person name="Tritt A."/>
            <person name="Yoshinaga Y."/>
            <person name="Zwiers L.-H."/>
            <person name="Turgeon B."/>
            <person name="Goodwin S."/>
            <person name="Spatafora J."/>
            <person name="Crous P."/>
            <person name="Grigoriev I."/>
        </authorList>
    </citation>
    <scope>NUCLEOTIDE SEQUENCE</scope>
    <source>
        <strain evidence="3">CBS 115976</strain>
    </source>
</reference>
<name>A0A6A6UPS9_9PEZI</name>